<sequence length="446" mass="49601">MPERPSGAGERGGPLKARDVLNQLSGASLGSLGRLQVWRGLEPEIWMPWSAIMVSYGFHSDEVWPVTLELNPRTQPMPLSSALMFLPALSYATLRSLDKRMTDHRTVCESPVTIDIHSVEDCRRFKAFRSTRPRLFKLFVSGLKLLKVDVQPQETSRRVASSSVLRNHARPNSITPEHHPGSHLHPLVDLIKSEQTSQPVSTGNAKCRQLSAFYLRTPRSRHLPTYTTPHIKVNAAAPSPVTLGGGSGAGVAGSRGLKSTPYQQVFYDTDVFAHIHDSIFTVVFSHLKFRVLISLHRETVRMEELKEVQREGGGACNYGLPRRINSSRGPLHRTRQHMQHTPDHMCNHVVEADGRKRNYEGGGQDLTESMQSGILTVDGEAQALDFLAAAPFSLHLHLPQDVLFRTLGEIQNRSLSVRMWSAARNASCCINQSWKVHSCLAALPSD</sequence>
<gene>
    <name evidence="2" type="ORF">E1301_Tti011557</name>
</gene>
<accession>A0A5A9PF62</accession>
<evidence type="ECO:0000313" key="3">
    <source>
        <dbReference type="Proteomes" id="UP000324632"/>
    </source>
</evidence>
<dbReference type="Proteomes" id="UP000324632">
    <property type="component" value="Chromosome 5"/>
</dbReference>
<feature type="compositionally biased region" description="Polar residues" evidence="1">
    <location>
        <begin position="159"/>
        <end position="175"/>
    </location>
</feature>
<proteinExistence type="predicted"/>
<dbReference type="EMBL" id="SOYY01000005">
    <property type="protein sequence ID" value="KAA0720690.1"/>
    <property type="molecule type" value="Genomic_DNA"/>
</dbReference>
<dbReference type="AlphaFoldDB" id="A0A5A9PF62"/>
<comment type="caution">
    <text evidence="2">The sequence shown here is derived from an EMBL/GenBank/DDBJ whole genome shotgun (WGS) entry which is preliminary data.</text>
</comment>
<name>A0A5A9PF62_9TELE</name>
<organism evidence="2 3">
    <name type="scientific">Triplophysa tibetana</name>
    <dbReference type="NCBI Taxonomy" id="1572043"/>
    <lineage>
        <taxon>Eukaryota</taxon>
        <taxon>Metazoa</taxon>
        <taxon>Chordata</taxon>
        <taxon>Craniata</taxon>
        <taxon>Vertebrata</taxon>
        <taxon>Euteleostomi</taxon>
        <taxon>Actinopterygii</taxon>
        <taxon>Neopterygii</taxon>
        <taxon>Teleostei</taxon>
        <taxon>Ostariophysi</taxon>
        <taxon>Cypriniformes</taxon>
        <taxon>Nemacheilidae</taxon>
        <taxon>Triplophysa</taxon>
    </lineage>
</organism>
<evidence type="ECO:0000313" key="2">
    <source>
        <dbReference type="EMBL" id="KAA0720690.1"/>
    </source>
</evidence>
<reference evidence="2 3" key="1">
    <citation type="journal article" date="2019" name="Mol. Ecol. Resour.">
        <title>Chromosome-level genome assembly of Triplophysa tibetana, a fish adapted to the harsh high-altitude environment of the Tibetan Plateau.</title>
        <authorList>
            <person name="Yang X."/>
            <person name="Liu H."/>
            <person name="Ma Z."/>
            <person name="Zou Y."/>
            <person name="Zou M."/>
            <person name="Mao Y."/>
            <person name="Li X."/>
            <person name="Wang H."/>
            <person name="Chen T."/>
            <person name="Wang W."/>
            <person name="Yang R."/>
        </authorList>
    </citation>
    <scope>NUCLEOTIDE SEQUENCE [LARGE SCALE GENOMIC DNA]</scope>
    <source>
        <strain evidence="2">TTIB1903HZAU</strain>
        <tissue evidence="2">Muscle</tissue>
    </source>
</reference>
<evidence type="ECO:0000256" key="1">
    <source>
        <dbReference type="SAM" id="MobiDB-lite"/>
    </source>
</evidence>
<protein>
    <submittedName>
        <fullName evidence="2">Uncharacterized protein</fullName>
    </submittedName>
</protein>
<keyword evidence="3" id="KW-1185">Reference proteome</keyword>
<feature type="region of interest" description="Disordered" evidence="1">
    <location>
        <begin position="159"/>
        <end position="182"/>
    </location>
</feature>